<accession>A0ABV8ES85</accession>
<feature type="compositionally biased region" description="Low complexity" evidence="1">
    <location>
        <begin position="21"/>
        <end position="30"/>
    </location>
</feature>
<organism evidence="2 3">
    <name type="scientific">Streptosporangium jomthongense</name>
    <dbReference type="NCBI Taxonomy" id="1193683"/>
    <lineage>
        <taxon>Bacteria</taxon>
        <taxon>Bacillati</taxon>
        <taxon>Actinomycetota</taxon>
        <taxon>Actinomycetes</taxon>
        <taxon>Streptosporangiales</taxon>
        <taxon>Streptosporangiaceae</taxon>
        <taxon>Streptosporangium</taxon>
    </lineage>
</organism>
<dbReference type="EMBL" id="JBHSBC010000001">
    <property type="protein sequence ID" value="MFC3978591.1"/>
    <property type="molecule type" value="Genomic_DNA"/>
</dbReference>
<evidence type="ECO:0000313" key="2">
    <source>
        <dbReference type="EMBL" id="MFC3978591.1"/>
    </source>
</evidence>
<sequence length="57" mass="6027">MITRTTAGPVLPGTPPFVSEAPGAGHAAGRGPRDAHRRPRPSGHTMIFNAPTDDRRL</sequence>
<reference evidence="3" key="1">
    <citation type="journal article" date="2019" name="Int. J. Syst. Evol. Microbiol.">
        <title>The Global Catalogue of Microorganisms (GCM) 10K type strain sequencing project: providing services to taxonomists for standard genome sequencing and annotation.</title>
        <authorList>
            <consortium name="The Broad Institute Genomics Platform"/>
            <consortium name="The Broad Institute Genome Sequencing Center for Infectious Disease"/>
            <person name="Wu L."/>
            <person name="Ma J."/>
        </authorList>
    </citation>
    <scope>NUCLEOTIDE SEQUENCE [LARGE SCALE GENOMIC DNA]</scope>
    <source>
        <strain evidence="3">TBRC 7912</strain>
    </source>
</reference>
<dbReference type="RefSeq" id="WP_386186758.1">
    <property type="nucleotide sequence ID" value="NZ_JBHSBC010000001.1"/>
</dbReference>
<evidence type="ECO:0000313" key="3">
    <source>
        <dbReference type="Proteomes" id="UP001595698"/>
    </source>
</evidence>
<feature type="region of interest" description="Disordered" evidence="1">
    <location>
        <begin position="1"/>
        <end position="57"/>
    </location>
</feature>
<keyword evidence="3" id="KW-1185">Reference proteome</keyword>
<name>A0ABV8ES85_9ACTN</name>
<evidence type="ECO:0000256" key="1">
    <source>
        <dbReference type="SAM" id="MobiDB-lite"/>
    </source>
</evidence>
<gene>
    <name evidence="2" type="ORF">ACFOYY_00535</name>
</gene>
<proteinExistence type="predicted"/>
<protein>
    <submittedName>
        <fullName evidence="2">Uncharacterized protein</fullName>
    </submittedName>
</protein>
<comment type="caution">
    <text evidence="2">The sequence shown here is derived from an EMBL/GenBank/DDBJ whole genome shotgun (WGS) entry which is preliminary data.</text>
</comment>
<dbReference type="Proteomes" id="UP001595698">
    <property type="component" value="Unassembled WGS sequence"/>
</dbReference>